<dbReference type="EMBL" id="QJPH01000210">
    <property type="protein sequence ID" value="PZN82627.1"/>
    <property type="molecule type" value="Genomic_DNA"/>
</dbReference>
<name>A0A2W4TJC4_9GAMM</name>
<evidence type="ECO:0000313" key="2">
    <source>
        <dbReference type="EMBL" id="PZN82627.1"/>
    </source>
</evidence>
<gene>
    <name evidence="2" type="ORF">DM484_06105</name>
</gene>
<dbReference type="Proteomes" id="UP000249396">
    <property type="component" value="Unassembled WGS sequence"/>
</dbReference>
<evidence type="ECO:0000256" key="1">
    <source>
        <dbReference type="SAM" id="SignalP"/>
    </source>
</evidence>
<sequence>MKNLSFKSAFIAVSISVALGYAGLASAYYSAGVPPDQPLVLDPGGNNANATDLAVVTCGSGTDHFSAAVQDLSPPVSGLLVSLHILSENASAGVNYMATATDGVSGNGGWSDIASVYAGPGTYYLSVVKTNVGSRNFAVGWDCRDVNNNSMGTTINVLQMQ</sequence>
<proteinExistence type="predicted"/>
<comment type="caution">
    <text evidence="2">The sequence shown here is derived from an EMBL/GenBank/DDBJ whole genome shotgun (WGS) entry which is preliminary data.</text>
</comment>
<protein>
    <recommendedName>
        <fullName evidence="4">Peptidase C-terminal archaeal/bacterial domain-containing protein</fullName>
    </recommendedName>
</protein>
<feature type="signal peptide" evidence="1">
    <location>
        <begin position="1"/>
        <end position="27"/>
    </location>
</feature>
<evidence type="ECO:0000313" key="3">
    <source>
        <dbReference type="Proteomes" id="UP000249396"/>
    </source>
</evidence>
<feature type="chain" id="PRO_5015952654" description="Peptidase C-terminal archaeal/bacterial domain-containing protein" evidence="1">
    <location>
        <begin position="28"/>
        <end position="161"/>
    </location>
</feature>
<accession>A0A2W4TJC4</accession>
<organism evidence="2 3">
    <name type="scientific">Candidatus Methylumidiphilus alinenensis</name>
    <dbReference type="NCBI Taxonomy" id="2202197"/>
    <lineage>
        <taxon>Bacteria</taxon>
        <taxon>Pseudomonadati</taxon>
        <taxon>Pseudomonadota</taxon>
        <taxon>Gammaproteobacteria</taxon>
        <taxon>Methylococcales</taxon>
        <taxon>Candidatus Methylumidiphilus</taxon>
    </lineage>
</organism>
<evidence type="ECO:0008006" key="4">
    <source>
        <dbReference type="Google" id="ProtNLM"/>
    </source>
</evidence>
<keyword evidence="1" id="KW-0732">Signal</keyword>
<reference evidence="2 3" key="1">
    <citation type="journal article" date="2018" name="Aquat. Microb. Ecol.">
        <title>Gammaproteobacterial methanotrophs dominate.</title>
        <authorList>
            <person name="Rissanen A.J."/>
            <person name="Saarenheimo J."/>
            <person name="Tiirola M."/>
            <person name="Peura S."/>
            <person name="Aalto S.L."/>
            <person name="Karvinen A."/>
            <person name="Nykanen H."/>
        </authorList>
    </citation>
    <scope>NUCLEOTIDE SEQUENCE [LARGE SCALE GENOMIC DNA]</scope>
    <source>
        <strain evidence="2">AMbin10</strain>
    </source>
</reference>
<dbReference type="AlphaFoldDB" id="A0A2W4TJC4"/>